<evidence type="ECO:0000313" key="1">
    <source>
        <dbReference type="EMBL" id="MFC0205726.1"/>
    </source>
</evidence>
<name>A0ABV6CZ97_9SPHN</name>
<dbReference type="EMBL" id="JBHLWK010000019">
    <property type="protein sequence ID" value="MFC0205726.1"/>
    <property type="molecule type" value="Genomic_DNA"/>
</dbReference>
<organism evidence="1 2">
    <name type="scientific">Novosphingobium soli</name>
    <dbReference type="NCBI Taxonomy" id="574956"/>
    <lineage>
        <taxon>Bacteria</taxon>
        <taxon>Pseudomonadati</taxon>
        <taxon>Pseudomonadota</taxon>
        <taxon>Alphaproteobacteria</taxon>
        <taxon>Sphingomonadales</taxon>
        <taxon>Sphingomonadaceae</taxon>
        <taxon>Novosphingobium</taxon>
    </lineage>
</organism>
<gene>
    <name evidence="1" type="ORF">ACFFJC_15785</name>
</gene>
<evidence type="ECO:0000313" key="2">
    <source>
        <dbReference type="Proteomes" id="UP001589798"/>
    </source>
</evidence>
<sequence>MANLPRNSPAKAGLQRSGTLHFPADLKESATKFHVGRRGRFVRANCTTHAEIFC</sequence>
<dbReference type="Proteomes" id="UP001589798">
    <property type="component" value="Unassembled WGS sequence"/>
</dbReference>
<dbReference type="RefSeq" id="WP_379488453.1">
    <property type="nucleotide sequence ID" value="NZ_JBHLWK010000019.1"/>
</dbReference>
<proteinExistence type="predicted"/>
<evidence type="ECO:0008006" key="3">
    <source>
        <dbReference type="Google" id="ProtNLM"/>
    </source>
</evidence>
<protein>
    <recommendedName>
        <fullName evidence="3">AbrB/MazE/SpoVT family DNA-binding domain-containing protein</fullName>
    </recommendedName>
</protein>
<comment type="caution">
    <text evidence="1">The sequence shown here is derived from an EMBL/GenBank/DDBJ whole genome shotgun (WGS) entry which is preliminary data.</text>
</comment>
<reference evidence="1 2" key="1">
    <citation type="submission" date="2024-09" db="EMBL/GenBank/DDBJ databases">
        <authorList>
            <person name="Sun Q."/>
            <person name="Mori K."/>
        </authorList>
    </citation>
    <scope>NUCLEOTIDE SEQUENCE [LARGE SCALE GENOMIC DNA]</scope>
    <source>
        <strain evidence="1 2">CCM 7706</strain>
    </source>
</reference>
<accession>A0ABV6CZ97</accession>
<keyword evidence="2" id="KW-1185">Reference proteome</keyword>